<keyword evidence="3 5" id="KW-0238">DNA-binding</keyword>
<gene>
    <name evidence="7" type="ORF">CYJ76_03865</name>
</gene>
<dbReference type="OrthoDB" id="3196926at2"/>
<name>A0A2I1PC42_9MICO</name>
<evidence type="ECO:0000313" key="8">
    <source>
        <dbReference type="Proteomes" id="UP000234206"/>
    </source>
</evidence>
<evidence type="ECO:0000256" key="3">
    <source>
        <dbReference type="ARBA" id="ARBA00023125"/>
    </source>
</evidence>
<dbReference type="Pfam" id="PF13977">
    <property type="entry name" value="TetR_C_6"/>
    <property type="match status" value="1"/>
</dbReference>
<dbReference type="SUPFAM" id="SSF46689">
    <property type="entry name" value="Homeodomain-like"/>
    <property type="match status" value="1"/>
</dbReference>
<organism evidence="7 8">
    <name type="scientific">Kytococcus schroeteri</name>
    <dbReference type="NCBI Taxonomy" id="138300"/>
    <lineage>
        <taxon>Bacteria</taxon>
        <taxon>Bacillati</taxon>
        <taxon>Actinomycetota</taxon>
        <taxon>Actinomycetes</taxon>
        <taxon>Micrococcales</taxon>
        <taxon>Kytococcaceae</taxon>
        <taxon>Kytococcus</taxon>
    </lineage>
</organism>
<dbReference type="PROSITE" id="PS50977">
    <property type="entry name" value="HTH_TETR_2"/>
    <property type="match status" value="1"/>
</dbReference>
<feature type="DNA-binding region" description="H-T-H motif" evidence="5">
    <location>
        <begin position="31"/>
        <end position="50"/>
    </location>
</feature>
<dbReference type="InterPro" id="IPR001647">
    <property type="entry name" value="HTH_TetR"/>
</dbReference>
<dbReference type="Gene3D" id="1.10.357.10">
    <property type="entry name" value="Tetracycline Repressor, domain 2"/>
    <property type="match status" value="1"/>
</dbReference>
<accession>A0A2I1PC42</accession>
<keyword evidence="4" id="KW-0804">Transcription</keyword>
<dbReference type="EMBL" id="PKIZ01000005">
    <property type="protein sequence ID" value="PKZ42190.1"/>
    <property type="molecule type" value="Genomic_DNA"/>
</dbReference>
<keyword evidence="1" id="KW-0678">Repressor</keyword>
<comment type="caution">
    <text evidence="7">The sequence shown here is derived from an EMBL/GenBank/DDBJ whole genome shotgun (WGS) entry which is preliminary data.</text>
</comment>
<evidence type="ECO:0000256" key="5">
    <source>
        <dbReference type="PROSITE-ProRule" id="PRU00335"/>
    </source>
</evidence>
<dbReference type="InterPro" id="IPR039538">
    <property type="entry name" value="BetI_C"/>
</dbReference>
<dbReference type="GO" id="GO:0003677">
    <property type="term" value="F:DNA binding"/>
    <property type="evidence" value="ECO:0007669"/>
    <property type="project" value="UniProtKB-UniRule"/>
</dbReference>
<evidence type="ECO:0000256" key="2">
    <source>
        <dbReference type="ARBA" id="ARBA00023015"/>
    </source>
</evidence>
<evidence type="ECO:0000313" key="7">
    <source>
        <dbReference type="EMBL" id="PKZ42190.1"/>
    </source>
</evidence>
<evidence type="ECO:0000256" key="4">
    <source>
        <dbReference type="ARBA" id="ARBA00023163"/>
    </source>
</evidence>
<reference evidence="7 8" key="1">
    <citation type="submission" date="2017-12" db="EMBL/GenBank/DDBJ databases">
        <title>Phylogenetic diversity of female urinary microbiome.</title>
        <authorList>
            <person name="Thomas-White K."/>
            <person name="Wolfe A.J."/>
        </authorList>
    </citation>
    <scope>NUCLEOTIDE SEQUENCE [LARGE SCALE GENOMIC DNA]</scope>
    <source>
        <strain evidence="7 8">UMB1298</strain>
    </source>
</reference>
<dbReference type="RefSeq" id="WP_101849296.1">
    <property type="nucleotide sequence ID" value="NZ_PKIZ01000005.1"/>
</dbReference>
<proteinExistence type="predicted"/>
<dbReference type="SUPFAM" id="SSF48498">
    <property type="entry name" value="Tetracyclin repressor-like, C-terminal domain"/>
    <property type="match status" value="1"/>
</dbReference>
<dbReference type="Proteomes" id="UP000234206">
    <property type="component" value="Unassembled WGS sequence"/>
</dbReference>
<evidence type="ECO:0000259" key="6">
    <source>
        <dbReference type="PROSITE" id="PS50977"/>
    </source>
</evidence>
<keyword evidence="2" id="KW-0805">Transcription regulation</keyword>
<dbReference type="AlphaFoldDB" id="A0A2I1PC42"/>
<dbReference type="Pfam" id="PF00440">
    <property type="entry name" value="TetR_N"/>
    <property type="match status" value="1"/>
</dbReference>
<keyword evidence="8" id="KW-1185">Reference proteome</keyword>
<sequence length="206" mass="21986">MPRLADHAARRAALADAVYALVAREGLHAASVRAVAAEVGWSPGAVRHYFSAQHELLAFVMAEMGDRIGARVVQLRAEQRPGPERARATLEQLLPLDDERRREVATYLEFVAGGRTDERLAPAATDAWRGERWMVRLALADVLDLPAPPDPDTALPATAEVEVPGVHAVVDGLTIAGFLVPGEVDAAVQRDVLARALEGVAARAGA</sequence>
<feature type="domain" description="HTH tetR-type" evidence="6">
    <location>
        <begin position="8"/>
        <end position="68"/>
    </location>
</feature>
<protein>
    <submittedName>
        <fullName evidence="7">Transcriptional regulator</fullName>
    </submittedName>
</protein>
<dbReference type="InterPro" id="IPR036271">
    <property type="entry name" value="Tet_transcr_reg_TetR-rel_C_sf"/>
</dbReference>
<evidence type="ECO:0000256" key="1">
    <source>
        <dbReference type="ARBA" id="ARBA00022491"/>
    </source>
</evidence>
<dbReference type="InterPro" id="IPR009057">
    <property type="entry name" value="Homeodomain-like_sf"/>
</dbReference>